<protein>
    <recommendedName>
        <fullName evidence="2">Xaa-Pro dipeptidyl-peptidase C-terminal domain-containing protein</fullName>
    </recommendedName>
</protein>
<dbReference type="InterPro" id="IPR005674">
    <property type="entry name" value="CocE/Ser_esterase"/>
</dbReference>
<dbReference type="OrthoDB" id="2578740at2759"/>
<dbReference type="Gene3D" id="1.10.3020.20">
    <property type="match status" value="1"/>
</dbReference>
<evidence type="ECO:0000256" key="1">
    <source>
        <dbReference type="ARBA" id="ARBA00022801"/>
    </source>
</evidence>
<dbReference type="Gene3D" id="3.40.50.1820">
    <property type="entry name" value="alpha/beta hydrolase"/>
    <property type="match status" value="1"/>
</dbReference>
<dbReference type="SUPFAM" id="SSF53474">
    <property type="entry name" value="alpha/beta-Hydrolases"/>
    <property type="match status" value="1"/>
</dbReference>
<dbReference type="InterPro" id="IPR029058">
    <property type="entry name" value="AB_hydrolase_fold"/>
</dbReference>
<dbReference type="PANTHER" id="PTHR43056">
    <property type="entry name" value="PEPTIDASE S9 PROLYL OLIGOPEPTIDASE"/>
    <property type="match status" value="1"/>
</dbReference>
<dbReference type="SMART" id="SM00939">
    <property type="entry name" value="PepX_C"/>
    <property type="match status" value="1"/>
</dbReference>
<accession>A0A4Z1F0A5</accession>
<dbReference type="InterPro" id="IPR000383">
    <property type="entry name" value="Xaa-Pro-like_dom"/>
</dbReference>
<dbReference type="InterPro" id="IPR050585">
    <property type="entry name" value="Xaa-Pro_dipeptidyl-ppase/CocE"/>
</dbReference>
<evidence type="ECO:0000313" key="4">
    <source>
        <dbReference type="Proteomes" id="UP000297777"/>
    </source>
</evidence>
<dbReference type="InterPro" id="IPR013736">
    <property type="entry name" value="Xaa-Pro_dipept_C"/>
</dbReference>
<evidence type="ECO:0000313" key="3">
    <source>
        <dbReference type="EMBL" id="TGO17029.1"/>
    </source>
</evidence>
<keyword evidence="4" id="KW-1185">Reference proteome</keyword>
<dbReference type="GO" id="GO:0008239">
    <property type="term" value="F:dipeptidyl-peptidase activity"/>
    <property type="evidence" value="ECO:0007669"/>
    <property type="project" value="InterPro"/>
</dbReference>
<organism evidence="3 4">
    <name type="scientific">Botrytis tulipae</name>
    <dbReference type="NCBI Taxonomy" id="87230"/>
    <lineage>
        <taxon>Eukaryota</taxon>
        <taxon>Fungi</taxon>
        <taxon>Dikarya</taxon>
        <taxon>Ascomycota</taxon>
        <taxon>Pezizomycotina</taxon>
        <taxon>Leotiomycetes</taxon>
        <taxon>Helotiales</taxon>
        <taxon>Sclerotiniaceae</taxon>
        <taxon>Botrytis</taxon>
    </lineage>
</organism>
<dbReference type="InterPro" id="IPR008979">
    <property type="entry name" value="Galactose-bd-like_sf"/>
</dbReference>
<gene>
    <name evidence="3" type="ORF">BTUL_0021g00260</name>
</gene>
<keyword evidence="1" id="KW-0378">Hydrolase</keyword>
<dbReference type="AlphaFoldDB" id="A0A4Z1F0A5"/>
<dbReference type="Gene3D" id="2.60.120.260">
    <property type="entry name" value="Galactose-binding domain-like"/>
    <property type="match status" value="1"/>
</dbReference>
<dbReference type="Pfam" id="PF08530">
    <property type="entry name" value="PepX_C"/>
    <property type="match status" value="1"/>
</dbReference>
<feature type="domain" description="Xaa-Pro dipeptidyl-peptidase C-terminal" evidence="2">
    <location>
        <begin position="321"/>
        <end position="609"/>
    </location>
</feature>
<reference evidence="3 4" key="1">
    <citation type="submission" date="2017-12" db="EMBL/GenBank/DDBJ databases">
        <title>Comparative genomics of Botrytis spp.</title>
        <authorList>
            <person name="Valero-Jimenez C.A."/>
            <person name="Tapia P."/>
            <person name="Veloso J."/>
            <person name="Silva-Moreno E."/>
            <person name="Staats M."/>
            <person name="Valdes J.H."/>
            <person name="Van Kan J.A.L."/>
        </authorList>
    </citation>
    <scope>NUCLEOTIDE SEQUENCE [LARGE SCALE GENOMIC DNA]</scope>
    <source>
        <strain evidence="3 4">Bt9001</strain>
    </source>
</reference>
<evidence type="ECO:0000259" key="2">
    <source>
        <dbReference type="SMART" id="SM00939"/>
    </source>
</evidence>
<dbReference type="NCBIfam" id="TIGR00976">
    <property type="entry name" value="CocE_NonD"/>
    <property type="match status" value="1"/>
</dbReference>
<proteinExistence type="predicted"/>
<dbReference type="Proteomes" id="UP000297777">
    <property type="component" value="Unassembled WGS sequence"/>
</dbReference>
<dbReference type="SUPFAM" id="SSF49785">
    <property type="entry name" value="Galactose-binding domain-like"/>
    <property type="match status" value="1"/>
</dbReference>
<sequence length="621" mass="70550">MSHLVANRKVKFVKAGDFVERYAFTTEKRILEKGWTQAAGTRPLPIDLIWEKDVLIKLRDGVILYGDVFRALESDNSPRPALLPWSPYGKTGSGHFLLKMFLSRVGVPLAATSGLEKFEGPDPAEWCKRGYVVVNVDARGAFNSQGDIQVFGTQEGRDGYDTIEWIAAQPWCNGSVALAGNSWLGAAQWFIAAENPPHLKAIAPWEGLGDFYRESICRGGIPDRGFWNELFSTFGGKNQREDVCAMVDEHPLWNWYWEDKKPKLGRINVPIYATASYSTGLHTEGSFRGYLSSSSSEKWLRIHTTQEWHDLYQSESNDDLQRFFDRFMISADNGWKNTPRIRLSLLGYNRPNVVNRPVTTYPPPEFQYQNFYLDTATTHLSTRPVESVCSTSFDAEARGGNFSRFEFKFDKYTELSGFSKVRLFMSTPDHNDMDVFVLLRKLDSKGNALEYFNIPFKDLPKGTTPEDIPKENIWRYVGPNGRLRASHRATLPEPGLSSDQRKLLSDCVNKGPANTWVLRLPYPSRTNTDAYVWHPHDKEEKLSKNEIVELQISLWPGGMIFDKDESMALEVSGFCGIRPEFEKLRDTLTNYNVGRHIIHSGGQYPSSFLVATSSHQKESSN</sequence>
<dbReference type="EMBL" id="PQXH01000021">
    <property type="protein sequence ID" value="TGO17029.1"/>
    <property type="molecule type" value="Genomic_DNA"/>
</dbReference>
<dbReference type="Pfam" id="PF02129">
    <property type="entry name" value="Peptidase_S15"/>
    <property type="match status" value="1"/>
</dbReference>
<name>A0A4Z1F0A5_9HELO</name>
<comment type="caution">
    <text evidence="3">The sequence shown here is derived from an EMBL/GenBank/DDBJ whole genome shotgun (WGS) entry which is preliminary data.</text>
</comment>
<dbReference type="PANTHER" id="PTHR43056:SF10">
    <property type="entry name" value="COCE_NOND FAMILY, PUTATIVE (AFU_ORTHOLOGUE AFUA_7G00600)-RELATED"/>
    <property type="match status" value="1"/>
</dbReference>